<dbReference type="EMBL" id="ML119123">
    <property type="protein sequence ID" value="RPB13451.1"/>
    <property type="molecule type" value="Genomic_DNA"/>
</dbReference>
<evidence type="ECO:0000256" key="1">
    <source>
        <dbReference type="SAM" id="MobiDB-lite"/>
    </source>
</evidence>
<dbReference type="OrthoDB" id="2335338at2759"/>
<dbReference type="InParanoid" id="A0A3N4KYM8"/>
<evidence type="ECO:0000313" key="3">
    <source>
        <dbReference type="Proteomes" id="UP000277580"/>
    </source>
</evidence>
<sequence length="483" mass="54443">MGVAIDEKIAGAPQAPSSPKSVIKEENNVGHIVMKEFERRIANGEPVGQWPPNGSCLRRIWVAEMQFQNALNSLHQFYEGPIPGAPPGTRGIFGKVQTIEELTTSILEDDRVARFDNTCLQKLRLCFALEQQQRNAIGPGLSPKETISAYNSRLTAARTQANGLADPVIGGWNQVRPALQLSIRTSLMNGCILGALGAPGSDEPEFRRAVDLIEEARKMWPMVDGAIRGRTLEETFLRGVKILLAQALIKSYQHTPTSPSDQQKKLDDIMDIANWVIESFMRNPRPPESERRHGFMGDDAWWNIYYAHYATPLAKAYTFRGFVYSHTGLQIDTDRQEEYCIKAAHEYITAASWMSADEPERGNAIWNGIFTMCSSEAYYRKEDLRVLADMARGVGKWCDGYFLELEGAPEHLGTTALRDVLMSDWYPDEDENAPCMVGMMRDIWKERVEKYGEKEEAVGSAAIWEAVDERLRTQLLEKMGWNN</sequence>
<organism evidence="2 3">
    <name type="scientific">Morchella conica CCBAS932</name>
    <dbReference type="NCBI Taxonomy" id="1392247"/>
    <lineage>
        <taxon>Eukaryota</taxon>
        <taxon>Fungi</taxon>
        <taxon>Dikarya</taxon>
        <taxon>Ascomycota</taxon>
        <taxon>Pezizomycotina</taxon>
        <taxon>Pezizomycetes</taxon>
        <taxon>Pezizales</taxon>
        <taxon>Morchellaceae</taxon>
        <taxon>Morchella</taxon>
    </lineage>
</organism>
<feature type="region of interest" description="Disordered" evidence="1">
    <location>
        <begin position="1"/>
        <end position="23"/>
    </location>
</feature>
<proteinExistence type="predicted"/>
<evidence type="ECO:0000313" key="2">
    <source>
        <dbReference type="EMBL" id="RPB13451.1"/>
    </source>
</evidence>
<accession>A0A3N4KYM8</accession>
<dbReference type="Proteomes" id="UP000277580">
    <property type="component" value="Unassembled WGS sequence"/>
</dbReference>
<gene>
    <name evidence="2" type="ORF">P167DRAFT_586021</name>
</gene>
<reference evidence="2 3" key="1">
    <citation type="journal article" date="2018" name="Nat. Ecol. Evol.">
        <title>Pezizomycetes genomes reveal the molecular basis of ectomycorrhizal truffle lifestyle.</title>
        <authorList>
            <person name="Murat C."/>
            <person name="Payen T."/>
            <person name="Noel B."/>
            <person name="Kuo A."/>
            <person name="Morin E."/>
            <person name="Chen J."/>
            <person name="Kohler A."/>
            <person name="Krizsan K."/>
            <person name="Balestrini R."/>
            <person name="Da Silva C."/>
            <person name="Montanini B."/>
            <person name="Hainaut M."/>
            <person name="Levati E."/>
            <person name="Barry K.W."/>
            <person name="Belfiori B."/>
            <person name="Cichocki N."/>
            <person name="Clum A."/>
            <person name="Dockter R.B."/>
            <person name="Fauchery L."/>
            <person name="Guy J."/>
            <person name="Iotti M."/>
            <person name="Le Tacon F."/>
            <person name="Lindquist E.A."/>
            <person name="Lipzen A."/>
            <person name="Malagnac F."/>
            <person name="Mello A."/>
            <person name="Molinier V."/>
            <person name="Miyauchi S."/>
            <person name="Poulain J."/>
            <person name="Riccioni C."/>
            <person name="Rubini A."/>
            <person name="Sitrit Y."/>
            <person name="Splivallo R."/>
            <person name="Traeger S."/>
            <person name="Wang M."/>
            <person name="Zifcakova L."/>
            <person name="Wipf D."/>
            <person name="Zambonelli A."/>
            <person name="Paolocci F."/>
            <person name="Nowrousian M."/>
            <person name="Ottonello S."/>
            <person name="Baldrian P."/>
            <person name="Spatafora J.W."/>
            <person name="Henrissat B."/>
            <person name="Nagy L.G."/>
            <person name="Aury J.M."/>
            <person name="Wincker P."/>
            <person name="Grigoriev I.V."/>
            <person name="Bonfante P."/>
            <person name="Martin F.M."/>
        </authorList>
    </citation>
    <scope>NUCLEOTIDE SEQUENCE [LARGE SCALE GENOMIC DNA]</scope>
    <source>
        <strain evidence="2 3">CCBAS932</strain>
    </source>
</reference>
<dbReference type="AlphaFoldDB" id="A0A3N4KYM8"/>
<protein>
    <submittedName>
        <fullName evidence="2">Uncharacterized protein</fullName>
    </submittedName>
</protein>
<keyword evidence="3" id="KW-1185">Reference proteome</keyword>
<dbReference type="STRING" id="1392247.A0A3N4KYM8"/>
<name>A0A3N4KYM8_9PEZI</name>